<accession>A0A2W5FC62</accession>
<feature type="binding site" evidence="4">
    <location>
        <begin position="55"/>
        <end position="57"/>
    </location>
    <ligand>
        <name>substrate</name>
    </ligand>
</feature>
<dbReference type="InterPro" id="IPR003773">
    <property type="entry name" value="Menaquinone_biosynth"/>
</dbReference>
<dbReference type="InterPro" id="IPR030869">
    <property type="entry name" value="MqnD"/>
</dbReference>
<comment type="caution">
    <text evidence="5">The sequence shown here is derived from an EMBL/GenBank/DDBJ whole genome shotgun (WGS) entry which is preliminary data.</text>
</comment>
<dbReference type="EC" id="4.1.99.29" evidence="4"/>
<dbReference type="PANTHER" id="PTHR37167">
    <property type="entry name" value="1,4-DIHYDROXY-6-NAPHTOATE SYNTHASE"/>
    <property type="match status" value="1"/>
</dbReference>
<dbReference type="CDD" id="cd13635">
    <property type="entry name" value="PBP2_Ttha1568_Mqnd"/>
    <property type="match status" value="1"/>
</dbReference>
<comment type="similarity">
    <text evidence="4">Belongs to the MqnA/MqnD family. MqnD subfamily.</text>
</comment>
<dbReference type="AlphaFoldDB" id="A0A2W5FC62"/>
<evidence type="ECO:0000313" key="6">
    <source>
        <dbReference type="Proteomes" id="UP000249645"/>
    </source>
</evidence>
<dbReference type="GO" id="GO:0009234">
    <property type="term" value="P:menaquinone biosynthetic process"/>
    <property type="evidence" value="ECO:0007669"/>
    <property type="project" value="UniProtKB-UniRule"/>
</dbReference>
<evidence type="ECO:0000256" key="2">
    <source>
        <dbReference type="ARBA" id="ARBA00022428"/>
    </source>
</evidence>
<feature type="active site" description="Proton acceptor" evidence="4">
    <location>
        <position position="147"/>
    </location>
</feature>
<reference evidence="5 6" key="1">
    <citation type="submission" date="2017-11" db="EMBL/GenBank/DDBJ databases">
        <title>Infants hospitalized years apart are colonized by the same room-sourced microbial strains.</title>
        <authorList>
            <person name="Brooks B."/>
            <person name="Olm M.R."/>
            <person name="Firek B.A."/>
            <person name="Baker R."/>
            <person name="Thomas B.C."/>
            <person name="Morowitz M.J."/>
            <person name="Banfield J.F."/>
        </authorList>
    </citation>
    <scope>NUCLEOTIDE SEQUENCE [LARGE SCALE GENOMIC DNA]</scope>
    <source>
        <strain evidence="5">S2_009_000_R2_76</strain>
    </source>
</reference>
<keyword evidence="2 4" id="KW-0474">Menaquinone biosynthesis</keyword>
<dbReference type="SUPFAM" id="SSF53850">
    <property type="entry name" value="Periplasmic binding protein-like II"/>
    <property type="match status" value="1"/>
</dbReference>
<sequence length="279" mass="31308">MKFSLGFSPCPNDTFIFDALVNKKIDTEGIDFDIELDDVQTLNNWAKEGKLDFSKISYGALPQLLSQYAVLESGGALGVGVGPLLLAKESIDLKEVDTYKIAIPGKDTTAHMLFSLAFPHANNKEFVVFNEVEDYVLDGKGLGVIIHENRFTYQKRGLHKLIDLGDYWEKTTGAPIPLGGIIAKRTLPKDVILQVDKLINKSIAYAFENHKEHLAEFVKIHAQEMEESVMRQHIDLYVNDFSLGLGEKGKKAIDKVLDVYQQLHPENTIDRTKIFAKDL</sequence>
<dbReference type="GO" id="GO:0016830">
    <property type="term" value="F:carbon-carbon lyase activity"/>
    <property type="evidence" value="ECO:0007669"/>
    <property type="project" value="UniProtKB-UniRule"/>
</dbReference>
<dbReference type="HAMAP" id="MF_00996">
    <property type="entry name" value="MqnD"/>
    <property type="match status" value="1"/>
</dbReference>
<dbReference type="PANTHER" id="PTHR37167:SF1">
    <property type="entry name" value="1,4-DIHYDROXY-6-NAPHTOATE SYNTHASE"/>
    <property type="match status" value="1"/>
</dbReference>
<protein>
    <recommendedName>
        <fullName evidence="4">1,4-dihydroxy-6-naphtoate synthase</fullName>
        <ecNumber evidence="4">4.1.99.29</ecNumber>
    </recommendedName>
    <alternativeName>
        <fullName evidence="4">Menaquinone biosynthetic enzyme MqnD</fullName>
    </alternativeName>
</protein>
<dbReference type="Proteomes" id="UP000249645">
    <property type="component" value="Unassembled WGS sequence"/>
</dbReference>
<dbReference type="Gene3D" id="3.40.190.10">
    <property type="entry name" value="Periplasmic binding protein-like II"/>
    <property type="match status" value="2"/>
</dbReference>
<evidence type="ECO:0000256" key="1">
    <source>
        <dbReference type="ARBA" id="ARBA00004863"/>
    </source>
</evidence>
<feature type="binding site" evidence="4">
    <location>
        <begin position="109"/>
        <end position="110"/>
    </location>
    <ligand>
        <name>substrate</name>
    </ligand>
</feature>
<dbReference type="EMBL" id="QFOI01000003">
    <property type="protein sequence ID" value="PZP52553.1"/>
    <property type="molecule type" value="Genomic_DNA"/>
</dbReference>
<dbReference type="UniPathway" id="UPA00079"/>
<evidence type="ECO:0000256" key="3">
    <source>
        <dbReference type="ARBA" id="ARBA00023239"/>
    </source>
</evidence>
<comment type="pathway">
    <text evidence="1 4">Quinol/quinone metabolism; menaquinone biosynthesis.</text>
</comment>
<dbReference type="Pfam" id="PF02621">
    <property type="entry name" value="VitK2_biosynth"/>
    <property type="match status" value="1"/>
</dbReference>
<gene>
    <name evidence="4" type="primary">mqnD</name>
    <name evidence="5" type="ORF">DI598_00530</name>
</gene>
<comment type="function">
    <text evidence="4">Catalyzes the conversion of cyclic dehypoxanthine futalosine (cyclic DHFL) into 1,4-dihydroxy-6-naphthoate, a step in the biosynthesis of menaquinone (MK, vitamin K2).</text>
</comment>
<keyword evidence="3 4" id="KW-0456">Lyase</keyword>
<organism evidence="5 6">
    <name type="scientific">Pseudopedobacter saltans</name>
    <dbReference type="NCBI Taxonomy" id="151895"/>
    <lineage>
        <taxon>Bacteria</taxon>
        <taxon>Pseudomonadati</taxon>
        <taxon>Bacteroidota</taxon>
        <taxon>Sphingobacteriia</taxon>
        <taxon>Sphingobacteriales</taxon>
        <taxon>Sphingobacteriaceae</taxon>
        <taxon>Pseudopedobacter</taxon>
    </lineage>
</organism>
<proteinExistence type="inferred from homology"/>
<name>A0A2W5FC62_9SPHI</name>
<comment type="catalytic activity">
    <reaction evidence="4">
        <text>cyclic dehypoxanthinylfutalosinate = 1,4-dihydroxy-6-naphthoate + dihydroxyacetone</text>
        <dbReference type="Rhea" id="RHEA:33087"/>
        <dbReference type="ChEBI" id="CHEBI:16016"/>
        <dbReference type="ChEBI" id="CHEBI:64254"/>
        <dbReference type="ChEBI" id="CHEBI:64270"/>
        <dbReference type="EC" id="4.1.99.29"/>
    </reaction>
</comment>
<evidence type="ECO:0000256" key="4">
    <source>
        <dbReference type="HAMAP-Rule" id="MF_00996"/>
    </source>
</evidence>
<evidence type="ECO:0000313" key="5">
    <source>
        <dbReference type="EMBL" id="PZP52553.1"/>
    </source>
</evidence>